<feature type="compositionally biased region" description="Polar residues" evidence="9">
    <location>
        <begin position="194"/>
        <end position="206"/>
    </location>
</feature>
<reference evidence="11 12" key="1">
    <citation type="submission" date="2015-09" db="EMBL/GenBank/DDBJ databases">
        <title>Draft genome of a European isolate of the apple canker pathogen Neonectria ditissima.</title>
        <authorList>
            <person name="Gomez-Cortecero A."/>
            <person name="Harrison R.J."/>
            <person name="Armitage A.D."/>
        </authorList>
    </citation>
    <scope>NUCLEOTIDE SEQUENCE [LARGE SCALE GENOMIC DNA]</scope>
    <source>
        <strain evidence="11 12">R09/05</strain>
    </source>
</reference>
<sequence length="1081" mass="118719">MGRRTTNTRRTSASGSSARVDDSHPPHLQQAVALRPLASPSASTSSASSSSTAWPTASVSVSHASVSHASHVSAHAGAPVPPDPNLNQGHALPYQAPDAGDPDLLTAAVSPAVFAPRPPSLALDLDHNAGLSSSTFEPHAAVDGATANYKALDAPASADPSQPTPEGDLDMASKKTPFLRSPASRPDAAPYGSVSLTPSRNNSPAGSDSRDPDAHQLRNVPDTMRSDTTHRSIASKHSSRLSEEIDGAVLVSGLDSRFGVAEHTHAADIFDESMKDDVSEDGPLLDDASTAASDADYEENSPHEAVRASVPPTDDLTLSINTPRMWCLSVLFSILGSSTNLFFSLRYPSVAITPVIALLLVHPLGHLWDLLLKRSYDPVEVFVDGVLTHPISDDDQIPHTPIKATWRQWFAQGRWNEKEHTCVYVSSNVAFGFAFATDVIIEQTQFYNQEAPIVYQLLLTISTQILGYGFAGLTRRFLVRPSGMIWPGTLMSAAMFSTLHKQENKPAGSWTISRWKFFYIVWTVSFLFYFLPGLLMPALSYFNVITWFAPKSVVIANLFGVSSGLGLFPLTFDWAQVTYVGSPLLVPFWAAMNVIGGLAVVMWIIAPILYYSNFLFSSYMPILSAAVFDNTGKVYDVSKILTSDFVFDREAYQSYSRVFLPVTYVLSYGVQFAGLAALLTHTACWHGLDIWRTWKKALAEARADGKPEYQPVSGGPSVPASRQSTGDSHTRGSSSNSHVEGLISHEDVHSRLMKRYKDAPLSWYLITFLTMTAIGIFVVEYYPVHLPWYGLLLALAIGALFFIPNGIIMAVTNQHSSIYIICQLICGVVFPGRPIANMVFVTYGYISSAQGIKFASDLKLGHYMKIPPRILFSVQIVATLVSSFTQIGVLNWMFANVKGICTSEAINGFTCPIARVHFNGSILWGVVGPHEFFGPKAIYRSLIWFFPLGALLPIPLWLYSRRHHHSILRKVNLPVIFGAMSWIPPATGLNFSVWVVVCYVFNYLIKNRHNAWWSKYTMTLSAALDSGLAFGIVVVFFGFIYPGWMDGFKWWGTEVYKQGCDWQACAYKTVAEGEHFGPETW</sequence>
<feature type="transmembrane region" description="Helical" evidence="10">
    <location>
        <begin position="761"/>
        <end position="782"/>
    </location>
</feature>
<dbReference type="NCBIfam" id="TIGR00728">
    <property type="entry name" value="OPT_sfam"/>
    <property type="match status" value="2"/>
</dbReference>
<keyword evidence="7 10" id="KW-1133">Transmembrane helix</keyword>
<feature type="transmembrane region" description="Helical" evidence="10">
    <location>
        <begin position="422"/>
        <end position="441"/>
    </location>
</feature>
<dbReference type="AlphaFoldDB" id="A0A0N8H8E3"/>
<evidence type="ECO:0000256" key="9">
    <source>
        <dbReference type="SAM" id="MobiDB-lite"/>
    </source>
</evidence>
<feature type="transmembrane region" description="Helical" evidence="10">
    <location>
        <begin position="453"/>
        <end position="471"/>
    </location>
</feature>
<evidence type="ECO:0000256" key="2">
    <source>
        <dbReference type="ARBA" id="ARBA00008807"/>
    </source>
</evidence>
<feature type="region of interest" description="Disordered" evidence="9">
    <location>
        <begin position="154"/>
        <end position="240"/>
    </location>
</feature>
<dbReference type="OrthoDB" id="9986677at2759"/>
<dbReference type="GO" id="GO:0035673">
    <property type="term" value="F:oligopeptide transmembrane transporter activity"/>
    <property type="evidence" value="ECO:0007669"/>
    <property type="project" value="InterPro"/>
</dbReference>
<feature type="region of interest" description="Disordered" evidence="9">
    <location>
        <begin position="271"/>
        <end position="309"/>
    </location>
</feature>
<feature type="transmembrane region" description="Helical" evidence="10">
    <location>
        <begin position="519"/>
        <end position="542"/>
    </location>
</feature>
<feature type="transmembrane region" description="Helical" evidence="10">
    <location>
        <begin position="554"/>
        <end position="572"/>
    </location>
</feature>
<evidence type="ECO:0000256" key="7">
    <source>
        <dbReference type="ARBA" id="ARBA00022989"/>
    </source>
</evidence>
<evidence type="ECO:0000256" key="3">
    <source>
        <dbReference type="ARBA" id="ARBA00022448"/>
    </source>
</evidence>
<protein>
    <submittedName>
        <fullName evidence="11">Oligopeptide transporter 1</fullName>
    </submittedName>
</protein>
<gene>
    <name evidence="11" type="ORF">AK830_g2169</name>
</gene>
<dbReference type="InterPro" id="IPR004813">
    <property type="entry name" value="OPT"/>
</dbReference>
<feature type="compositionally biased region" description="Low complexity" evidence="9">
    <location>
        <begin position="8"/>
        <end position="18"/>
    </location>
</feature>
<feature type="compositionally biased region" description="Polar residues" evidence="9">
    <location>
        <begin position="720"/>
        <end position="738"/>
    </location>
</feature>
<evidence type="ECO:0000313" key="12">
    <source>
        <dbReference type="Proteomes" id="UP000050424"/>
    </source>
</evidence>
<feature type="region of interest" description="Disordered" evidence="9">
    <location>
        <begin position="1"/>
        <end position="103"/>
    </location>
</feature>
<dbReference type="GO" id="GO:0016020">
    <property type="term" value="C:membrane"/>
    <property type="evidence" value="ECO:0007669"/>
    <property type="project" value="UniProtKB-SubCell"/>
</dbReference>
<evidence type="ECO:0000313" key="11">
    <source>
        <dbReference type="EMBL" id="KPM44332.1"/>
    </source>
</evidence>
<comment type="subcellular location">
    <subcellularLocation>
        <location evidence="1">Membrane</location>
        <topology evidence="1">Multi-pass membrane protein</topology>
    </subcellularLocation>
</comment>
<keyword evidence="4 10" id="KW-0812">Transmembrane</keyword>
<evidence type="ECO:0000256" key="6">
    <source>
        <dbReference type="ARBA" id="ARBA00022927"/>
    </source>
</evidence>
<feature type="transmembrane region" description="Helical" evidence="10">
    <location>
        <begin position="866"/>
        <end position="890"/>
    </location>
</feature>
<evidence type="ECO:0000256" key="5">
    <source>
        <dbReference type="ARBA" id="ARBA00022856"/>
    </source>
</evidence>
<comment type="caution">
    <text evidence="11">The sequence shown here is derived from an EMBL/GenBank/DDBJ whole genome shotgun (WGS) entry which is preliminary data.</text>
</comment>
<dbReference type="EMBL" id="LKCW01000020">
    <property type="protein sequence ID" value="KPM44332.1"/>
    <property type="molecule type" value="Genomic_DNA"/>
</dbReference>
<dbReference type="GO" id="GO:0015031">
    <property type="term" value="P:protein transport"/>
    <property type="evidence" value="ECO:0007669"/>
    <property type="project" value="UniProtKB-KW"/>
</dbReference>
<evidence type="ECO:0000256" key="1">
    <source>
        <dbReference type="ARBA" id="ARBA00004141"/>
    </source>
</evidence>
<dbReference type="InterPro" id="IPR004648">
    <property type="entry name" value="Oligpept_transpt"/>
</dbReference>
<dbReference type="NCBIfam" id="TIGR00727">
    <property type="entry name" value="ISP4_OPT"/>
    <property type="match status" value="1"/>
</dbReference>
<dbReference type="PANTHER" id="PTHR22601">
    <property type="entry name" value="ISP4 LIKE PROTEIN"/>
    <property type="match status" value="1"/>
</dbReference>
<keyword evidence="8 10" id="KW-0472">Membrane</keyword>
<name>A0A0N8H8E3_9HYPO</name>
<feature type="transmembrane region" description="Helical" evidence="10">
    <location>
        <begin position="584"/>
        <end position="611"/>
    </location>
</feature>
<accession>A0A0N8H8E3</accession>
<proteinExistence type="inferred from homology"/>
<evidence type="ECO:0000256" key="10">
    <source>
        <dbReference type="SAM" id="Phobius"/>
    </source>
</evidence>
<dbReference type="Proteomes" id="UP000050424">
    <property type="component" value="Unassembled WGS sequence"/>
</dbReference>
<organism evidence="11 12">
    <name type="scientific">Neonectria ditissima</name>
    <dbReference type="NCBI Taxonomy" id="78410"/>
    <lineage>
        <taxon>Eukaryota</taxon>
        <taxon>Fungi</taxon>
        <taxon>Dikarya</taxon>
        <taxon>Ascomycota</taxon>
        <taxon>Pezizomycotina</taxon>
        <taxon>Sordariomycetes</taxon>
        <taxon>Hypocreomycetidae</taxon>
        <taxon>Hypocreales</taxon>
        <taxon>Nectriaceae</taxon>
        <taxon>Neonectria</taxon>
    </lineage>
</organism>
<keyword evidence="6" id="KW-0653">Protein transport</keyword>
<feature type="transmembrane region" description="Helical" evidence="10">
    <location>
        <begin position="818"/>
        <end position="846"/>
    </location>
</feature>
<feature type="transmembrane region" description="Helical" evidence="10">
    <location>
        <begin position="1017"/>
        <end position="1041"/>
    </location>
</feature>
<feature type="transmembrane region" description="Helical" evidence="10">
    <location>
        <begin position="942"/>
        <end position="959"/>
    </location>
</feature>
<feature type="transmembrane region" description="Helical" evidence="10">
    <location>
        <begin position="483"/>
        <end position="499"/>
    </location>
</feature>
<comment type="similarity">
    <text evidence="2">Belongs to the oligopeptide OPT transporter family.</text>
</comment>
<feature type="compositionally biased region" description="Low complexity" evidence="9">
    <location>
        <begin position="31"/>
        <end position="76"/>
    </location>
</feature>
<keyword evidence="3" id="KW-0813">Transport</keyword>
<feature type="transmembrane region" description="Helical" evidence="10">
    <location>
        <begin position="325"/>
        <end position="343"/>
    </location>
</feature>
<dbReference type="Pfam" id="PF03169">
    <property type="entry name" value="OPT"/>
    <property type="match status" value="1"/>
</dbReference>
<feature type="transmembrane region" description="Helical" evidence="10">
    <location>
        <begin position="788"/>
        <end position="811"/>
    </location>
</feature>
<feature type="region of interest" description="Disordered" evidence="9">
    <location>
        <begin position="706"/>
        <end position="740"/>
    </location>
</feature>
<feature type="transmembrane region" description="Helical" evidence="10">
    <location>
        <begin position="979"/>
        <end position="1005"/>
    </location>
</feature>
<evidence type="ECO:0000256" key="8">
    <source>
        <dbReference type="ARBA" id="ARBA00023136"/>
    </source>
</evidence>
<keyword evidence="5" id="KW-0571">Peptide transport</keyword>
<feature type="transmembrane region" description="Helical" evidence="10">
    <location>
        <begin position="349"/>
        <end position="368"/>
    </location>
</feature>
<evidence type="ECO:0000256" key="4">
    <source>
        <dbReference type="ARBA" id="ARBA00022692"/>
    </source>
</evidence>
<keyword evidence="12" id="KW-1185">Reference proteome</keyword>